<dbReference type="GO" id="GO:0005886">
    <property type="term" value="C:plasma membrane"/>
    <property type="evidence" value="ECO:0007669"/>
    <property type="project" value="TreeGrafter"/>
</dbReference>
<evidence type="ECO:0000256" key="4">
    <source>
        <dbReference type="SAM" id="MobiDB-lite"/>
    </source>
</evidence>
<feature type="compositionally biased region" description="Basic and acidic residues" evidence="4">
    <location>
        <begin position="70"/>
        <end position="82"/>
    </location>
</feature>
<keyword evidence="7" id="KW-1185">Reference proteome</keyword>
<feature type="compositionally biased region" description="Acidic residues" evidence="4">
    <location>
        <begin position="60"/>
        <end position="69"/>
    </location>
</feature>
<reference evidence="6" key="1">
    <citation type="submission" date="2023-03" db="EMBL/GenBank/DDBJ databases">
        <authorList>
            <person name="Steffen K."/>
            <person name="Cardenas P."/>
        </authorList>
    </citation>
    <scope>NUCLEOTIDE SEQUENCE</scope>
</reference>
<keyword evidence="2" id="KW-0677">Repeat</keyword>
<dbReference type="EMBL" id="CASHTH010002534">
    <property type="protein sequence ID" value="CAI8031425.1"/>
    <property type="molecule type" value="Genomic_DNA"/>
</dbReference>
<keyword evidence="3" id="KW-0966">Cell projection</keyword>
<dbReference type="AlphaFoldDB" id="A0AA35SJU3"/>
<evidence type="ECO:0000259" key="5">
    <source>
        <dbReference type="PROSITE" id="PS50106"/>
    </source>
</evidence>
<accession>A0AA35SJU3</accession>
<dbReference type="InterPro" id="IPR001478">
    <property type="entry name" value="PDZ"/>
</dbReference>
<dbReference type="PANTHER" id="PTHR23116">
    <property type="entry name" value="PDZ DOMAIN CONTAINING WHIRLIN AND HARMONIN-RELATED"/>
    <property type="match status" value="1"/>
</dbReference>
<proteinExistence type="predicted"/>
<dbReference type="GO" id="GO:0042995">
    <property type="term" value="C:cell projection"/>
    <property type="evidence" value="ECO:0007669"/>
    <property type="project" value="UniProtKB-SubCell"/>
</dbReference>
<dbReference type="CDD" id="cd00136">
    <property type="entry name" value="PDZ_canonical"/>
    <property type="match status" value="1"/>
</dbReference>
<dbReference type="PANTHER" id="PTHR23116:SF29">
    <property type="entry name" value="PDZ DOMAIN-CONTAINING PROTEIN 7"/>
    <property type="match status" value="1"/>
</dbReference>
<sequence length="310" mass="34022">MERGEEARQPAGSWREREEMERVSGRMMTEPEEAVEGEVGGLGSGEEEEESESSRGGGEREEEEEEEEGRTESPPDSEAHEVVEEEEEDERRLEDIMEEGEEGERDTHVDQGDSGDGAEEEGELEPVTVQDNYNLVLYEIQSHGGQDSLRRAKVREGDMGMPHIGAFGSEPASDLLNRASEEEPSMLGMQTRESFMEWNEDYDVDSLERCRRGNVGPSKNPIIVEIVKNAPQLGLTITGGVDTPSPGVIITHVKEGGAAGNDGFLQAGFEIVQVDGVRVRGLTHDAAAQALARAFRSERPTIELIVIPTS</sequence>
<evidence type="ECO:0000256" key="3">
    <source>
        <dbReference type="ARBA" id="ARBA00023273"/>
    </source>
</evidence>
<name>A0AA35SJU3_GEOBA</name>
<dbReference type="SMART" id="SM00228">
    <property type="entry name" value="PDZ"/>
    <property type="match status" value="1"/>
</dbReference>
<organism evidence="6 7">
    <name type="scientific">Geodia barretti</name>
    <name type="common">Barrett's horny sponge</name>
    <dbReference type="NCBI Taxonomy" id="519541"/>
    <lineage>
        <taxon>Eukaryota</taxon>
        <taxon>Metazoa</taxon>
        <taxon>Porifera</taxon>
        <taxon>Demospongiae</taxon>
        <taxon>Heteroscleromorpha</taxon>
        <taxon>Tetractinellida</taxon>
        <taxon>Astrophorina</taxon>
        <taxon>Geodiidae</taxon>
        <taxon>Geodia</taxon>
    </lineage>
</organism>
<comment type="subcellular location">
    <subcellularLocation>
        <location evidence="1">Cell projection</location>
    </subcellularLocation>
</comment>
<protein>
    <submittedName>
        <fullName evidence="6">InaD-like protein</fullName>
    </submittedName>
</protein>
<comment type="caution">
    <text evidence="6">The sequence shown here is derived from an EMBL/GenBank/DDBJ whole genome shotgun (WGS) entry which is preliminary data.</text>
</comment>
<evidence type="ECO:0000256" key="2">
    <source>
        <dbReference type="ARBA" id="ARBA00022737"/>
    </source>
</evidence>
<evidence type="ECO:0000313" key="7">
    <source>
        <dbReference type="Proteomes" id="UP001174909"/>
    </source>
</evidence>
<dbReference type="Gene3D" id="2.30.42.10">
    <property type="match status" value="1"/>
</dbReference>
<dbReference type="InterPro" id="IPR051844">
    <property type="entry name" value="USH2_Complex_Protein"/>
</dbReference>
<dbReference type="SUPFAM" id="SSF50156">
    <property type="entry name" value="PDZ domain-like"/>
    <property type="match status" value="1"/>
</dbReference>
<feature type="domain" description="PDZ" evidence="5">
    <location>
        <begin position="223"/>
        <end position="294"/>
    </location>
</feature>
<feature type="region of interest" description="Disordered" evidence="4">
    <location>
        <begin position="1"/>
        <end position="129"/>
    </location>
</feature>
<dbReference type="Pfam" id="PF00595">
    <property type="entry name" value="PDZ"/>
    <property type="match status" value="1"/>
</dbReference>
<dbReference type="Proteomes" id="UP001174909">
    <property type="component" value="Unassembled WGS sequence"/>
</dbReference>
<dbReference type="PROSITE" id="PS50106">
    <property type="entry name" value="PDZ"/>
    <property type="match status" value="1"/>
</dbReference>
<feature type="compositionally biased region" description="Basic and acidic residues" evidence="4">
    <location>
        <begin position="1"/>
        <end position="24"/>
    </location>
</feature>
<dbReference type="InterPro" id="IPR036034">
    <property type="entry name" value="PDZ_sf"/>
</dbReference>
<gene>
    <name evidence="6" type="ORF">GBAR_LOCUS17833</name>
</gene>
<evidence type="ECO:0000313" key="6">
    <source>
        <dbReference type="EMBL" id="CAI8031425.1"/>
    </source>
</evidence>
<evidence type="ECO:0000256" key="1">
    <source>
        <dbReference type="ARBA" id="ARBA00004316"/>
    </source>
</evidence>